<comment type="caution">
    <text evidence="2">The sequence shown here is derived from an EMBL/GenBank/DDBJ whole genome shotgun (WGS) entry which is preliminary data.</text>
</comment>
<dbReference type="EMBL" id="JAELUR010000032">
    <property type="protein sequence ID" value="KAG7405757.1"/>
    <property type="molecule type" value="Genomic_DNA"/>
</dbReference>
<reference evidence="2" key="1">
    <citation type="submission" date="2021-04" db="EMBL/GenBank/DDBJ databases">
        <title>First draft genome resource for Brassicaceae pathogens Fusarium oxysporum f. sp. raphani and Fusarium oxysporum f. sp. rapae.</title>
        <authorList>
            <person name="Asai S."/>
        </authorList>
    </citation>
    <scope>NUCLEOTIDE SEQUENCE</scope>
    <source>
        <strain evidence="2">Tf1262</strain>
    </source>
</reference>
<dbReference type="PANTHER" id="PTHR33481:SF1">
    <property type="entry name" value="ENDONUCLEASE_EXONUCLEASE_PHOSPHATASE DOMAIN-CONTAINING PROTEIN-RELATED"/>
    <property type="match status" value="1"/>
</dbReference>
<evidence type="ECO:0000313" key="2">
    <source>
        <dbReference type="EMBL" id="KAG7405757.1"/>
    </source>
</evidence>
<dbReference type="InterPro" id="IPR005135">
    <property type="entry name" value="Endo/exonuclease/phosphatase"/>
</dbReference>
<dbReference type="AlphaFoldDB" id="A0A8J5U010"/>
<dbReference type="GO" id="GO:0003824">
    <property type="term" value="F:catalytic activity"/>
    <property type="evidence" value="ECO:0007669"/>
    <property type="project" value="InterPro"/>
</dbReference>
<proteinExistence type="predicted"/>
<feature type="domain" description="Endonuclease/exonuclease/phosphatase" evidence="1">
    <location>
        <begin position="119"/>
        <end position="220"/>
    </location>
</feature>
<dbReference type="Proteomes" id="UP000693942">
    <property type="component" value="Unassembled WGS sequence"/>
</dbReference>
<protein>
    <recommendedName>
        <fullName evidence="1">Endonuclease/exonuclease/phosphatase domain-containing protein</fullName>
    </recommendedName>
</protein>
<dbReference type="PANTHER" id="PTHR33481">
    <property type="entry name" value="REVERSE TRANSCRIPTASE"/>
    <property type="match status" value="1"/>
</dbReference>
<accession>A0A8J5U010</accession>
<gene>
    <name evidence="2" type="ORF">Forpi1262_v018327</name>
</gene>
<name>A0A8J5U010_FUSOX</name>
<sequence>MGTSRRPRARRCEKKTLRVFQANVGKIPPVHDCALALADSERYDIVLLQEPWTTTANSRCLTKTHPAYDTYSPVETWHSNSTRPRVMTYVRRDSTLSADQNRPYQSRDILWLTVNDTIIVNFYRQNDERDALDTLLQWPIPDRCLVAGDFNARHHTWQTGPTTNRGHEIASWASENGLGLLNTSDIPTNPHGNTIDLAFSNVPLAEANVEDHLATSSDHFTLSLTLPNVEPAPTQPGKIRVTTDDELKRFVEIVELGSTAIPVAASSPLELDKLASTLVSLLQSAAKAAGRPARKGARNAPWWTEECALAAAGYRAIRRLYPLGFNQEVQIAKRDFHRVVRRAKRLYWRNLINSFSDSSSVFKAVRWLRSPGAFQPPPLQVDDVVYETQLDKANALRRATLERRTAEDDIQDPWIELETAPAIRHGDVEKHPEAAMRWLGIWLDSSLSFRVHAEKWTAKSQAVAHHLRGLTNTIHGPLPSAVRSAVRACVEPVLLYGTELIKRKYQAPTESSFRTRLRRTNELLAPCPRPALMQKRFGKGQDTPLQTAPKGESAEAFLQWIETVEPATWIVYSDGSLSSEGAASYGFAIHQQDLSICDGSGRLGPAESV</sequence>
<evidence type="ECO:0000313" key="3">
    <source>
        <dbReference type="Proteomes" id="UP000693942"/>
    </source>
</evidence>
<organism evidence="2 3">
    <name type="scientific">Fusarium oxysporum f. sp. raphani</name>
    <dbReference type="NCBI Taxonomy" id="96318"/>
    <lineage>
        <taxon>Eukaryota</taxon>
        <taxon>Fungi</taxon>
        <taxon>Dikarya</taxon>
        <taxon>Ascomycota</taxon>
        <taxon>Pezizomycotina</taxon>
        <taxon>Sordariomycetes</taxon>
        <taxon>Hypocreomycetidae</taxon>
        <taxon>Hypocreales</taxon>
        <taxon>Nectriaceae</taxon>
        <taxon>Fusarium</taxon>
        <taxon>Fusarium oxysporum species complex</taxon>
    </lineage>
</organism>
<dbReference type="Pfam" id="PF14529">
    <property type="entry name" value="Exo_endo_phos_2"/>
    <property type="match status" value="1"/>
</dbReference>
<evidence type="ECO:0000259" key="1">
    <source>
        <dbReference type="Pfam" id="PF14529"/>
    </source>
</evidence>